<organism evidence="10 11">
    <name type="scientific">Colletotrichum chlorophyti</name>
    <dbReference type="NCBI Taxonomy" id="708187"/>
    <lineage>
        <taxon>Eukaryota</taxon>
        <taxon>Fungi</taxon>
        <taxon>Dikarya</taxon>
        <taxon>Ascomycota</taxon>
        <taxon>Pezizomycotina</taxon>
        <taxon>Sordariomycetes</taxon>
        <taxon>Hypocreomycetidae</taxon>
        <taxon>Glomerellales</taxon>
        <taxon>Glomerellaceae</taxon>
        <taxon>Colletotrichum</taxon>
    </lineage>
</organism>
<dbReference type="AlphaFoldDB" id="A0A1Q8S7N4"/>
<feature type="transmembrane region" description="Helical" evidence="8">
    <location>
        <begin position="442"/>
        <end position="464"/>
    </location>
</feature>
<keyword evidence="2" id="KW-0813">Transport</keyword>
<feature type="region of interest" description="Disordered" evidence="7">
    <location>
        <begin position="1"/>
        <end position="34"/>
    </location>
</feature>
<evidence type="ECO:0000256" key="8">
    <source>
        <dbReference type="SAM" id="Phobius"/>
    </source>
</evidence>
<name>A0A1Q8S7N4_9PEZI</name>
<evidence type="ECO:0000313" key="10">
    <source>
        <dbReference type="EMBL" id="OLN97463.1"/>
    </source>
</evidence>
<comment type="caution">
    <text evidence="10">The sequence shown here is derived from an EMBL/GenBank/DDBJ whole genome shotgun (WGS) entry which is preliminary data.</text>
</comment>
<keyword evidence="3 8" id="KW-0812">Transmembrane</keyword>
<feature type="transmembrane region" description="Helical" evidence="8">
    <location>
        <begin position="147"/>
        <end position="166"/>
    </location>
</feature>
<feature type="transmembrane region" description="Helical" evidence="8">
    <location>
        <begin position="205"/>
        <end position="227"/>
    </location>
</feature>
<feature type="transmembrane region" description="Helical" evidence="8">
    <location>
        <begin position="388"/>
        <end position="410"/>
    </location>
</feature>
<evidence type="ECO:0000256" key="5">
    <source>
        <dbReference type="ARBA" id="ARBA00023136"/>
    </source>
</evidence>
<dbReference type="Gene3D" id="1.20.1250.20">
    <property type="entry name" value="MFS general substrate transporter like domains"/>
    <property type="match status" value="2"/>
</dbReference>
<gene>
    <name evidence="10" type="ORF">CCHL11_00977</name>
</gene>
<dbReference type="EMBL" id="MPGH01000008">
    <property type="protein sequence ID" value="OLN97463.1"/>
    <property type="molecule type" value="Genomic_DNA"/>
</dbReference>
<dbReference type="OrthoDB" id="10021397at2759"/>
<evidence type="ECO:0000313" key="11">
    <source>
        <dbReference type="Proteomes" id="UP000186583"/>
    </source>
</evidence>
<dbReference type="Proteomes" id="UP000186583">
    <property type="component" value="Unassembled WGS sequence"/>
</dbReference>
<accession>A0A1Q8S7N4</accession>
<dbReference type="InterPro" id="IPR020846">
    <property type="entry name" value="MFS_dom"/>
</dbReference>
<evidence type="ECO:0000256" key="2">
    <source>
        <dbReference type="ARBA" id="ARBA00022448"/>
    </source>
</evidence>
<feature type="transmembrane region" description="Helical" evidence="8">
    <location>
        <begin position="117"/>
        <end position="135"/>
    </location>
</feature>
<feature type="transmembrane region" description="Helical" evidence="8">
    <location>
        <begin position="239"/>
        <end position="257"/>
    </location>
</feature>
<dbReference type="InterPro" id="IPR036259">
    <property type="entry name" value="MFS_trans_sf"/>
</dbReference>
<evidence type="ECO:0000256" key="1">
    <source>
        <dbReference type="ARBA" id="ARBA00004141"/>
    </source>
</evidence>
<evidence type="ECO:0000256" key="3">
    <source>
        <dbReference type="ARBA" id="ARBA00022692"/>
    </source>
</evidence>
<dbReference type="PANTHER" id="PTHR23501:SF187">
    <property type="entry name" value="MAJOR FACILITATOR SUPERFAMILY (MFS) PROFILE DOMAIN-CONTAINING PROTEIN"/>
    <property type="match status" value="1"/>
</dbReference>
<dbReference type="Pfam" id="PF07690">
    <property type="entry name" value="MFS_1"/>
    <property type="match status" value="1"/>
</dbReference>
<evidence type="ECO:0000259" key="9">
    <source>
        <dbReference type="PROSITE" id="PS50850"/>
    </source>
</evidence>
<comment type="subcellular location">
    <subcellularLocation>
        <location evidence="1">Membrane</location>
        <topology evidence="1">Multi-pass membrane protein</topology>
    </subcellularLocation>
</comment>
<dbReference type="PRINTS" id="PR01036">
    <property type="entry name" value="TCRTETB"/>
</dbReference>
<keyword evidence="6" id="KW-0325">Glycoprotein</keyword>
<proteinExistence type="predicted"/>
<feature type="transmembrane region" description="Helical" evidence="8">
    <location>
        <begin position="557"/>
        <end position="575"/>
    </location>
</feature>
<protein>
    <submittedName>
        <fullName evidence="10">Putative transporter C3H1.06c 1</fullName>
    </submittedName>
</protein>
<feature type="region of interest" description="Disordered" evidence="7">
    <location>
        <begin position="592"/>
        <end position="619"/>
    </location>
</feature>
<dbReference type="SUPFAM" id="SSF103473">
    <property type="entry name" value="MFS general substrate transporter"/>
    <property type="match status" value="1"/>
</dbReference>
<feature type="transmembrane region" description="Helical" evidence="8">
    <location>
        <begin position="417"/>
        <end position="436"/>
    </location>
</feature>
<dbReference type="InterPro" id="IPR011701">
    <property type="entry name" value="MFS"/>
</dbReference>
<feature type="transmembrane region" description="Helical" evidence="8">
    <location>
        <begin position="172"/>
        <end position="193"/>
    </location>
</feature>
<keyword evidence="5 8" id="KW-0472">Membrane</keyword>
<evidence type="ECO:0000256" key="6">
    <source>
        <dbReference type="ARBA" id="ARBA00023180"/>
    </source>
</evidence>
<feature type="transmembrane region" description="Helical" evidence="8">
    <location>
        <begin position="278"/>
        <end position="297"/>
    </location>
</feature>
<reference evidence="10 11" key="1">
    <citation type="submission" date="2016-11" db="EMBL/GenBank/DDBJ databases">
        <title>Draft Genome Assembly of Colletotrichum chlorophyti a pathogen of herbaceous plants.</title>
        <authorList>
            <person name="Gan P."/>
            <person name="Narusaka M."/>
            <person name="Tsushima A."/>
            <person name="Narusaka Y."/>
            <person name="Takano Y."/>
            <person name="Shirasu K."/>
        </authorList>
    </citation>
    <scope>NUCLEOTIDE SEQUENCE [LARGE SCALE GENOMIC DNA]</scope>
    <source>
        <strain evidence="10 11">NTL11</strain>
    </source>
</reference>
<feature type="transmembrane region" description="Helical" evidence="8">
    <location>
        <begin position="352"/>
        <end position="376"/>
    </location>
</feature>
<keyword evidence="11" id="KW-1185">Reference proteome</keyword>
<dbReference type="PROSITE" id="PS50850">
    <property type="entry name" value="MFS"/>
    <property type="match status" value="1"/>
</dbReference>
<feature type="transmembrane region" description="Helical" evidence="8">
    <location>
        <begin position="79"/>
        <end position="97"/>
    </location>
</feature>
<evidence type="ECO:0000256" key="7">
    <source>
        <dbReference type="SAM" id="MobiDB-lite"/>
    </source>
</evidence>
<sequence>MGRYTRIPSTEPLESPPQSPAFCPGANSQSPDDVVNWNSERAATQLDDLTPIGLRSVEESEDEESSTESSGAASKGFRFWIVMGALCMSNFMLALEATIVSTSLPTIVGKLHIGADYIWITNGASLTSTAVSPLVGQLANLFGRRRLVASVVLIFTLGGAISGAATNGTQLIIGRSIQGGGGGGVSLMSSIIVSDLIPLRDRGKYVAMMLTIYLVGASCGPLVGGALAQTSGESWRWVFWLPVGPGIVSLVLILLFLEVNSKKEEGVTFWEKMRRIDYVGNFLVIGSTVLILFALTYGGSTYSWTSRQVIVPLVIGVFGIFAFAVAEGLCAGTRIMPEPVMPLRLFAHRTGAIVALNAFFSALLNNWVNFFLPVYFQGVQQSSPARSGFQILPIILVTVPASIMAVLLVSKLGKYKFLHVLGFGGITFGLSLYSLLDQASPDAAWIMIEIIYSAGMGMVINTLLPAFQAGVPESDQAAATSTFSFLRGMANIWSVTIPATIFNNRFETLSSRIPDEGVRVRLSGGKAYEHATKAFVSSLPEPARSATIGVFTDSLRMVWYTATGFGALAFLLAIFEKHIPLRKKLDSEFGLKEKKSKQKAYRDSSPGASGEARCEENNV</sequence>
<feature type="domain" description="Major facilitator superfamily (MFS) profile" evidence="9">
    <location>
        <begin position="82"/>
        <end position="581"/>
    </location>
</feature>
<feature type="transmembrane region" description="Helical" evidence="8">
    <location>
        <begin position="309"/>
        <end position="331"/>
    </location>
</feature>
<keyword evidence="4 8" id="KW-1133">Transmembrane helix</keyword>
<dbReference type="GO" id="GO:0005886">
    <property type="term" value="C:plasma membrane"/>
    <property type="evidence" value="ECO:0007669"/>
    <property type="project" value="TreeGrafter"/>
</dbReference>
<dbReference type="GO" id="GO:0022857">
    <property type="term" value="F:transmembrane transporter activity"/>
    <property type="evidence" value="ECO:0007669"/>
    <property type="project" value="InterPro"/>
</dbReference>
<feature type="transmembrane region" description="Helical" evidence="8">
    <location>
        <begin position="485"/>
        <end position="502"/>
    </location>
</feature>
<dbReference type="PANTHER" id="PTHR23501">
    <property type="entry name" value="MAJOR FACILITATOR SUPERFAMILY"/>
    <property type="match status" value="1"/>
</dbReference>
<evidence type="ECO:0000256" key="4">
    <source>
        <dbReference type="ARBA" id="ARBA00022989"/>
    </source>
</evidence>